<accession>A0A0A9BQU0</accession>
<dbReference type="AlphaFoldDB" id="A0A0A9BQU0"/>
<evidence type="ECO:0000313" key="1">
    <source>
        <dbReference type="EMBL" id="JAD61592.1"/>
    </source>
</evidence>
<dbReference type="EMBL" id="GBRH01236303">
    <property type="protein sequence ID" value="JAD61592.1"/>
    <property type="molecule type" value="Transcribed_RNA"/>
</dbReference>
<reference evidence="1" key="2">
    <citation type="journal article" date="2015" name="Data Brief">
        <title>Shoot transcriptome of the giant reed, Arundo donax.</title>
        <authorList>
            <person name="Barrero R.A."/>
            <person name="Guerrero F.D."/>
            <person name="Moolhuijzen P."/>
            <person name="Goolsby J.A."/>
            <person name="Tidwell J."/>
            <person name="Bellgard S.E."/>
            <person name="Bellgard M.I."/>
        </authorList>
    </citation>
    <scope>NUCLEOTIDE SEQUENCE</scope>
    <source>
        <tissue evidence="1">Shoot tissue taken approximately 20 cm above the soil surface</tissue>
    </source>
</reference>
<sequence>MLFSLKVIVFLCASMFFPWCTSAPLSQ</sequence>
<name>A0A0A9BQU0_ARUDO</name>
<organism evidence="1">
    <name type="scientific">Arundo donax</name>
    <name type="common">Giant reed</name>
    <name type="synonym">Donax arundinaceus</name>
    <dbReference type="NCBI Taxonomy" id="35708"/>
    <lineage>
        <taxon>Eukaryota</taxon>
        <taxon>Viridiplantae</taxon>
        <taxon>Streptophyta</taxon>
        <taxon>Embryophyta</taxon>
        <taxon>Tracheophyta</taxon>
        <taxon>Spermatophyta</taxon>
        <taxon>Magnoliopsida</taxon>
        <taxon>Liliopsida</taxon>
        <taxon>Poales</taxon>
        <taxon>Poaceae</taxon>
        <taxon>PACMAD clade</taxon>
        <taxon>Arundinoideae</taxon>
        <taxon>Arundineae</taxon>
        <taxon>Arundo</taxon>
    </lineage>
</organism>
<proteinExistence type="predicted"/>
<protein>
    <submittedName>
        <fullName evidence="1">Uncharacterized protein</fullName>
    </submittedName>
</protein>
<reference evidence="1" key="1">
    <citation type="submission" date="2014-09" db="EMBL/GenBank/DDBJ databases">
        <authorList>
            <person name="Magalhaes I.L.F."/>
            <person name="Oliveira U."/>
            <person name="Santos F.R."/>
            <person name="Vidigal T.H.D.A."/>
            <person name="Brescovit A.D."/>
            <person name="Santos A.J."/>
        </authorList>
    </citation>
    <scope>NUCLEOTIDE SEQUENCE</scope>
    <source>
        <tissue evidence="1">Shoot tissue taken approximately 20 cm above the soil surface</tissue>
    </source>
</reference>